<dbReference type="AlphaFoldDB" id="A0ABD1DYW5"/>
<reference evidence="2 3" key="1">
    <citation type="submission" date="2024-05" db="EMBL/GenBank/DDBJ databases">
        <title>Genetic variation in Jamaican populations of the coffee berry borer (Hypothenemus hampei).</title>
        <authorList>
            <person name="Errbii M."/>
            <person name="Myrie A."/>
        </authorList>
    </citation>
    <scope>NUCLEOTIDE SEQUENCE [LARGE SCALE GENOMIC DNA]</scope>
    <source>
        <strain evidence="2">JA-Hopewell-2020-01-JO</strain>
        <tissue evidence="2">Whole body</tissue>
    </source>
</reference>
<accession>A0ABD1DYW5</accession>
<feature type="region of interest" description="Disordered" evidence="1">
    <location>
        <begin position="250"/>
        <end position="269"/>
    </location>
</feature>
<evidence type="ECO:0000313" key="3">
    <source>
        <dbReference type="Proteomes" id="UP001566132"/>
    </source>
</evidence>
<gene>
    <name evidence="2" type="ORF">ABEB36_015727</name>
</gene>
<protein>
    <submittedName>
        <fullName evidence="2">Uncharacterized protein</fullName>
    </submittedName>
</protein>
<evidence type="ECO:0000256" key="1">
    <source>
        <dbReference type="SAM" id="MobiDB-lite"/>
    </source>
</evidence>
<comment type="caution">
    <text evidence="2">The sequence shown here is derived from an EMBL/GenBank/DDBJ whole genome shotgun (WGS) entry which is preliminary data.</text>
</comment>
<keyword evidence="3" id="KW-1185">Reference proteome</keyword>
<dbReference type="EMBL" id="JBDJPC010000025">
    <property type="protein sequence ID" value="KAL1487596.1"/>
    <property type="molecule type" value="Genomic_DNA"/>
</dbReference>
<organism evidence="2 3">
    <name type="scientific">Hypothenemus hampei</name>
    <name type="common">Coffee berry borer</name>
    <dbReference type="NCBI Taxonomy" id="57062"/>
    <lineage>
        <taxon>Eukaryota</taxon>
        <taxon>Metazoa</taxon>
        <taxon>Ecdysozoa</taxon>
        <taxon>Arthropoda</taxon>
        <taxon>Hexapoda</taxon>
        <taxon>Insecta</taxon>
        <taxon>Pterygota</taxon>
        <taxon>Neoptera</taxon>
        <taxon>Endopterygota</taxon>
        <taxon>Coleoptera</taxon>
        <taxon>Polyphaga</taxon>
        <taxon>Cucujiformia</taxon>
        <taxon>Curculionidae</taxon>
        <taxon>Scolytinae</taxon>
        <taxon>Hypothenemus</taxon>
    </lineage>
</organism>
<dbReference type="Proteomes" id="UP001566132">
    <property type="component" value="Unassembled WGS sequence"/>
</dbReference>
<feature type="compositionally biased region" description="Acidic residues" evidence="1">
    <location>
        <begin position="258"/>
        <end position="269"/>
    </location>
</feature>
<proteinExistence type="predicted"/>
<name>A0ABD1DYW5_HYPHA</name>
<sequence length="269" mass="30777">MSSILAKIKGDAAINISSCIIKSWDDLKIALLNAYADKRDIFTLTMELTDCKQGYHRSLALRVLLKGLRDPIGSLLQTKNPSDLNDALNMLTNDFQLGKMQNSTFKQKPSNFRSQNLNKASFPKTNFQKPAYNQQLVPYNSGNNNNYNYLQNKAFGQPFNQNARQAGTFNTPGPSRIQNLNHNKNFQKPTPMSISTTSTYRPKQNVFQQNSQNWRNRPNVVTEELFNINDGDKIEKDECGKENDELQFFPERASDSNYDIEELDYQNLN</sequence>
<evidence type="ECO:0000313" key="2">
    <source>
        <dbReference type="EMBL" id="KAL1487596.1"/>
    </source>
</evidence>